<evidence type="ECO:0000313" key="2">
    <source>
        <dbReference type="EMBL" id="ORA84553.1"/>
    </source>
</evidence>
<feature type="region of interest" description="Disordered" evidence="1">
    <location>
        <begin position="1"/>
        <end position="25"/>
    </location>
</feature>
<proteinExistence type="predicted"/>
<organism evidence="2 3">
    <name type="scientific">Mycobacterium malmoense</name>
    <dbReference type="NCBI Taxonomy" id="1780"/>
    <lineage>
        <taxon>Bacteria</taxon>
        <taxon>Bacillati</taxon>
        <taxon>Actinomycetota</taxon>
        <taxon>Actinomycetes</taxon>
        <taxon>Mycobacteriales</taxon>
        <taxon>Mycobacteriaceae</taxon>
        <taxon>Mycobacterium</taxon>
    </lineage>
</organism>
<dbReference type="SUPFAM" id="SSF55298">
    <property type="entry name" value="YjgF-like"/>
    <property type="match status" value="1"/>
</dbReference>
<keyword evidence="3" id="KW-1185">Reference proteome</keyword>
<dbReference type="EMBL" id="MVHV01000004">
    <property type="protein sequence ID" value="ORA84553.1"/>
    <property type="molecule type" value="Genomic_DNA"/>
</dbReference>
<comment type="caution">
    <text evidence="2">The sequence shown here is derived from an EMBL/GenBank/DDBJ whole genome shotgun (WGS) entry which is preliminary data.</text>
</comment>
<gene>
    <name evidence="2" type="ORF">BST29_06055</name>
</gene>
<name>A0ABX3SVD1_MYCMA</name>
<feature type="compositionally biased region" description="Basic and acidic residues" evidence="1">
    <location>
        <begin position="1"/>
        <end position="22"/>
    </location>
</feature>
<dbReference type="CDD" id="cd06154">
    <property type="entry name" value="YjgF_YER057c_UK114_like_6"/>
    <property type="match status" value="1"/>
</dbReference>
<dbReference type="Gene3D" id="3.30.1330.40">
    <property type="entry name" value="RutC-like"/>
    <property type="match status" value="1"/>
</dbReference>
<dbReference type="InterPro" id="IPR035959">
    <property type="entry name" value="RutC-like_sf"/>
</dbReference>
<evidence type="ECO:0008006" key="4">
    <source>
        <dbReference type="Google" id="ProtNLM"/>
    </source>
</evidence>
<sequence>MMQAADGEHHTPEAHPIGERRRIGSGSPFEATIGFSRAIRCGTRVLVSGTGPVWPDGTCPDDAGLQARRCFEIIERSLAAAGARLDDVVRTRMFVTDPAAAEPVSAVHGELFGAIRPAATMVIVAGLLDDRWKVEIEAEAELPA</sequence>
<accession>A0ABX3SVD1</accession>
<dbReference type="Pfam" id="PF01042">
    <property type="entry name" value="Ribonuc_L-PSP"/>
    <property type="match status" value="1"/>
</dbReference>
<evidence type="ECO:0000313" key="3">
    <source>
        <dbReference type="Proteomes" id="UP000243140"/>
    </source>
</evidence>
<reference evidence="2 3" key="1">
    <citation type="submission" date="2017-02" db="EMBL/GenBank/DDBJ databases">
        <title>The new phylogeny of genus Mycobacterium.</title>
        <authorList>
            <person name="Tortoli E."/>
            <person name="Trovato A."/>
            <person name="Cirillo D.M."/>
        </authorList>
    </citation>
    <scope>NUCLEOTIDE SEQUENCE [LARGE SCALE GENOMIC DNA]</scope>
    <source>
        <strain evidence="2 3">IP1130001</strain>
    </source>
</reference>
<dbReference type="PANTHER" id="PTHR43857">
    <property type="entry name" value="BLR7761 PROTEIN"/>
    <property type="match status" value="1"/>
</dbReference>
<dbReference type="InterPro" id="IPR006175">
    <property type="entry name" value="YjgF/YER057c/UK114"/>
</dbReference>
<evidence type="ECO:0000256" key="1">
    <source>
        <dbReference type="SAM" id="MobiDB-lite"/>
    </source>
</evidence>
<dbReference type="Proteomes" id="UP000243140">
    <property type="component" value="Unassembled WGS sequence"/>
</dbReference>
<protein>
    <recommendedName>
        <fullName evidence="4">RidA family protein</fullName>
    </recommendedName>
</protein>
<dbReference type="PANTHER" id="PTHR43857:SF1">
    <property type="entry name" value="YJGH FAMILY PROTEIN"/>
    <property type="match status" value="1"/>
</dbReference>